<protein>
    <submittedName>
        <fullName evidence="3">Uncharacterized protein</fullName>
    </submittedName>
</protein>
<dbReference type="InterPro" id="IPR056498">
    <property type="entry name" value="DAAF9_N"/>
</dbReference>
<feature type="domain" description="DAAF9 N-terminal" evidence="1">
    <location>
        <begin position="28"/>
        <end position="190"/>
    </location>
</feature>
<evidence type="ECO:0000259" key="1">
    <source>
        <dbReference type="Pfam" id="PF23281"/>
    </source>
</evidence>
<evidence type="ECO:0000313" key="3">
    <source>
        <dbReference type="EMBL" id="CDW75335.1"/>
    </source>
</evidence>
<dbReference type="PANTHER" id="PTHR33664">
    <property type="entry name" value="RCG26366"/>
    <property type="match status" value="1"/>
</dbReference>
<organism evidence="3 4">
    <name type="scientific">Stylonychia lemnae</name>
    <name type="common">Ciliate</name>
    <dbReference type="NCBI Taxonomy" id="5949"/>
    <lineage>
        <taxon>Eukaryota</taxon>
        <taxon>Sar</taxon>
        <taxon>Alveolata</taxon>
        <taxon>Ciliophora</taxon>
        <taxon>Intramacronucleata</taxon>
        <taxon>Spirotrichea</taxon>
        <taxon>Stichotrichia</taxon>
        <taxon>Sporadotrichida</taxon>
        <taxon>Oxytrichidae</taxon>
        <taxon>Stylonychinae</taxon>
        <taxon>Stylonychia</taxon>
    </lineage>
</organism>
<dbReference type="InterPro" id="IPR057478">
    <property type="entry name" value="DAAF9_2"/>
</dbReference>
<dbReference type="CDD" id="cd22936">
    <property type="entry name" value="shulin_C20orf194-like"/>
    <property type="match status" value="1"/>
</dbReference>
<dbReference type="SUPFAM" id="SSF52540">
    <property type="entry name" value="P-loop containing nucleoside triphosphate hydrolases"/>
    <property type="match status" value="1"/>
</dbReference>
<dbReference type="InterPro" id="IPR040342">
    <property type="entry name" value="DNAAF9"/>
</dbReference>
<feature type="domain" description="DAAF9" evidence="2">
    <location>
        <begin position="745"/>
        <end position="903"/>
    </location>
</feature>
<dbReference type="OMA" id="EYTANHN"/>
<dbReference type="EMBL" id="CCKQ01004184">
    <property type="protein sequence ID" value="CDW75335.1"/>
    <property type="molecule type" value="Genomic_DNA"/>
</dbReference>
<accession>A0A077ZZM4</accession>
<dbReference type="OrthoDB" id="72033at2759"/>
<dbReference type="AlphaFoldDB" id="A0A077ZZM4"/>
<proteinExistence type="predicted"/>
<dbReference type="InParanoid" id="A0A077ZZM4"/>
<dbReference type="Proteomes" id="UP000039865">
    <property type="component" value="Unassembled WGS sequence"/>
</dbReference>
<dbReference type="Pfam" id="PF25204">
    <property type="entry name" value="DAAF9_2"/>
    <property type="match status" value="1"/>
</dbReference>
<evidence type="ECO:0000313" key="4">
    <source>
        <dbReference type="Proteomes" id="UP000039865"/>
    </source>
</evidence>
<dbReference type="PANTHER" id="PTHR33664:SF1">
    <property type="entry name" value="DYNEIN AXONEMAL ASSEMBLY FACTOR 9"/>
    <property type="match status" value="1"/>
</dbReference>
<dbReference type="InterPro" id="IPR027417">
    <property type="entry name" value="P-loop_NTPase"/>
</dbReference>
<gene>
    <name evidence="3" type="primary">Contig16007.g17064</name>
    <name evidence="3" type="ORF">STYLEM_4322</name>
</gene>
<keyword evidence="4" id="KW-1185">Reference proteome</keyword>
<name>A0A077ZZM4_STYLE</name>
<dbReference type="Gene3D" id="3.40.50.300">
    <property type="entry name" value="P-loop containing nucleotide triphosphate hydrolases"/>
    <property type="match status" value="1"/>
</dbReference>
<reference evidence="3 4" key="1">
    <citation type="submission" date="2014-06" db="EMBL/GenBank/DDBJ databases">
        <authorList>
            <person name="Swart Estienne"/>
        </authorList>
    </citation>
    <scope>NUCLEOTIDE SEQUENCE [LARGE SCALE GENOMIC DNA]</scope>
    <source>
        <strain evidence="3 4">130c</strain>
    </source>
</reference>
<sequence>MFSQSPQESQHYTRLYSCKHFRNRVIRLQTLCMDTFHDEEMKKLQNWLLYGMSSSDINGSTLSDSFADSFFVISKDSFQAFTNSQGFKEISNLVTLLTNCNVYTITKSDENDSERQEVIKVSKFYEMVYDKKAIGMPVRKLTINDYVASEQQLIEKWPLIQAYALDIVGEGFFTMKHHFVNLRDELQTMYAEYDSFAIFRIVYDEIDRFNKHYYDNFFAFNKDTPLKRLERTEQDLIEAFYLRSEFSLLTRKASHCSQLADDGLPLTRALIGINTNKDYKELANKDERLYKYNLVDQKDSALHFTFEFTEKNTNIRFARTSFLSNLSQHYMEGIYFTDDEEERKCNPNGKINELNTKILFNAYMTLILTFKNVTDQFMRHQLSVEEAHHTSVAQFSKLFLQRCNEGDIHKLLKNGKNDFELVIKAFNTFGEEVPHTSTERKLINIRIQVKNIMSNADGSNLGSVIYADTFFTIDKDTYINISKHTPNLEFWYTTNKHYENLPQEIKTEKNLQCEKLGSRLNYFQDLHGFIEVKEPFNEFIQDVNLFGKLVFYEQGFIFVDQKLNCFVVTYPEVETVNFYVQDGFWVEFKTRSQVGLPANMICQDKLYLKINKAIFDEKHKYFITLAEQTYPETMKVEKIYAEPEFIKNSQSFKNFELNKKYNKFYSSNFQNFQFMEPIYRELLEFQTIEEFNVIRGKDFINFSSFRKVFKEGQSQIPYGNYGQMLIDKMKQQVTNSQGQPKTNVIIISGIPGSGKGKLAEYLAKQFSNEGLGAVTFKMPTVQESIKFVTPKYIQSMINFKTTIPSSKIILSVLPSYNHLKKIIFELKKSQEYSELFEIKYIITKVHARNFYMSKNRNTFQYLIENCMKGVTQAVIFERSNVNPNELQIMQRSLENANFETNVLPTQGRSFKLDDLGKILLNNHDKLNILYNKYFYGFEKEGKSAYFQEKNVVGGYFQYRYPFKEDLLSKTIMMALNIPINNPNQILQLLPQNEEERQKETENKENILKKQMESMSREEKRKVEREIKKQKKIEADLEPERLLKEEMDLTKRRVNSTDLYIERIRGYVLVEGKEDEQDYELICNFNELSLKPLKNQSNRLKPEELGLLIYGRNLNEGMIKEVMKTCRVQFHKKKNLKTRETITEEEIEKLKDEFVSQMLPDGWFYNGYFYLHYDGRQSFTHPNLEAIIKQYLDEQNGEIGDYNRDLQKQQRNDLKKYENQA</sequence>
<dbReference type="Pfam" id="PF23281">
    <property type="entry name" value="DAAF9_N"/>
    <property type="match status" value="1"/>
</dbReference>
<evidence type="ECO:0000259" key="2">
    <source>
        <dbReference type="Pfam" id="PF25204"/>
    </source>
</evidence>